<evidence type="ECO:0000313" key="2">
    <source>
        <dbReference type="Proteomes" id="UP000230557"/>
    </source>
</evidence>
<protein>
    <submittedName>
        <fullName evidence="1">DUF3467 domain-containing protein</fullName>
    </submittedName>
</protein>
<accession>A0A2H0VEK9</accession>
<sequence>MAQPQNIQIKVDDETLKGKYSNMMQVSHTKQEFILDFMSVFPPTGIVVSRVITRPEHFKRIIKALEENLKRYEDQHGEVIDVAAPEQKFGFQEK</sequence>
<proteinExistence type="predicted"/>
<dbReference type="InterPro" id="IPR021857">
    <property type="entry name" value="DUF3467"/>
</dbReference>
<comment type="caution">
    <text evidence="1">The sequence shown here is derived from an EMBL/GenBank/DDBJ whole genome shotgun (WGS) entry which is preliminary data.</text>
</comment>
<evidence type="ECO:0000313" key="1">
    <source>
        <dbReference type="EMBL" id="PIR97538.1"/>
    </source>
</evidence>
<organism evidence="1 2">
    <name type="scientific">Candidatus Doudnabacteria bacterium CG10_big_fil_rev_8_21_14_0_10_41_10</name>
    <dbReference type="NCBI Taxonomy" id="1974551"/>
    <lineage>
        <taxon>Bacteria</taxon>
        <taxon>Candidatus Doudnaibacteriota</taxon>
    </lineage>
</organism>
<name>A0A2H0VEK9_9BACT</name>
<dbReference type="EMBL" id="PFAJ01000011">
    <property type="protein sequence ID" value="PIR97538.1"/>
    <property type="molecule type" value="Genomic_DNA"/>
</dbReference>
<dbReference type="AlphaFoldDB" id="A0A2H0VEK9"/>
<gene>
    <name evidence="1" type="ORF">COT91_00915</name>
</gene>
<reference evidence="2" key="1">
    <citation type="submission" date="2017-09" db="EMBL/GenBank/DDBJ databases">
        <title>Depth-based differentiation of microbial function through sediment-hosted aquifers and enrichment of novel symbionts in the deep terrestrial subsurface.</title>
        <authorList>
            <person name="Probst A.J."/>
            <person name="Ladd B."/>
            <person name="Jarett J.K."/>
            <person name="Geller-Mcgrath D.E."/>
            <person name="Sieber C.M.K."/>
            <person name="Emerson J.B."/>
            <person name="Anantharaman K."/>
            <person name="Thomas B.C."/>
            <person name="Malmstrom R."/>
            <person name="Stieglmeier M."/>
            <person name="Klingl A."/>
            <person name="Woyke T."/>
            <person name="Ryan C.M."/>
            <person name="Banfield J.F."/>
        </authorList>
    </citation>
    <scope>NUCLEOTIDE SEQUENCE [LARGE SCALE GENOMIC DNA]</scope>
</reference>
<dbReference type="Proteomes" id="UP000230557">
    <property type="component" value="Unassembled WGS sequence"/>
</dbReference>
<dbReference type="Pfam" id="PF11950">
    <property type="entry name" value="DUF3467"/>
    <property type="match status" value="1"/>
</dbReference>